<evidence type="ECO:0000313" key="2">
    <source>
        <dbReference type="Proteomes" id="UP000241690"/>
    </source>
</evidence>
<reference evidence="1 2" key="1">
    <citation type="submission" date="2016-07" db="EMBL/GenBank/DDBJ databases">
        <title>Multiple horizontal gene transfer events from other fungi enriched the ability of initially mycotrophic Trichoderma (Ascomycota) to feed on dead plant biomass.</title>
        <authorList>
            <consortium name="DOE Joint Genome Institute"/>
            <person name="Aerts A."/>
            <person name="Atanasova L."/>
            <person name="Chenthamara K."/>
            <person name="Zhang J."/>
            <person name="Grujic M."/>
            <person name="Henrissat B."/>
            <person name="Kuo A."/>
            <person name="Salamov A."/>
            <person name="Lipzen A."/>
            <person name="Labutti K."/>
            <person name="Barry K."/>
            <person name="Miao Y."/>
            <person name="Rahimi M.J."/>
            <person name="Shen Q."/>
            <person name="Grigoriev I.V."/>
            <person name="Kubicek C.P."/>
            <person name="Druzhinina I.S."/>
        </authorList>
    </citation>
    <scope>NUCLEOTIDE SEQUENCE [LARGE SCALE GENOMIC DNA]</scope>
    <source>
        <strain evidence="1 2">CBS 226.95</strain>
    </source>
</reference>
<dbReference type="RefSeq" id="XP_024767446.1">
    <property type="nucleotide sequence ID" value="XM_024914612.1"/>
</dbReference>
<evidence type="ECO:0000313" key="1">
    <source>
        <dbReference type="EMBL" id="PTB47769.1"/>
    </source>
</evidence>
<organism evidence="1 2">
    <name type="scientific">Trichoderma harzianum CBS 226.95</name>
    <dbReference type="NCBI Taxonomy" id="983964"/>
    <lineage>
        <taxon>Eukaryota</taxon>
        <taxon>Fungi</taxon>
        <taxon>Dikarya</taxon>
        <taxon>Ascomycota</taxon>
        <taxon>Pezizomycotina</taxon>
        <taxon>Sordariomycetes</taxon>
        <taxon>Hypocreomycetidae</taxon>
        <taxon>Hypocreales</taxon>
        <taxon>Hypocreaceae</taxon>
        <taxon>Trichoderma</taxon>
    </lineage>
</organism>
<dbReference type="EMBL" id="KZ679708">
    <property type="protein sequence ID" value="PTB47769.1"/>
    <property type="molecule type" value="Genomic_DNA"/>
</dbReference>
<protein>
    <submittedName>
        <fullName evidence="1">Uncharacterized protein</fullName>
    </submittedName>
</protein>
<dbReference type="AlphaFoldDB" id="A0A2T3ZSK7"/>
<keyword evidence="2" id="KW-1185">Reference proteome</keyword>
<dbReference type="Proteomes" id="UP000241690">
    <property type="component" value="Unassembled WGS sequence"/>
</dbReference>
<proteinExistence type="predicted"/>
<dbReference type="GeneID" id="36623178"/>
<accession>A0A2T3ZSK7</accession>
<sequence length="164" mass="19334">MSPRKSCRRHLSHKTSVPITNMQRGDQFVRFQSEVTYTRTIRYKMRPFIRKLACRLGLRNPDKRKFDTRRTALQCTDEMQVHTHERITYNNREQHSTVHISSVETKPPVQCWLLEPAQRYPAPCSFGRVQRYSAVCNECSPGRSWGTCASRRERHLCCVQCCSR</sequence>
<name>A0A2T3ZSK7_TRIHA</name>
<gene>
    <name evidence="1" type="ORF">M431DRAFT_367869</name>
</gene>